<dbReference type="Proteomes" id="UP000528151">
    <property type="component" value="Unassembled WGS sequence"/>
</dbReference>
<dbReference type="AlphaFoldDB" id="A0A5Y8SGA9"/>
<evidence type="ECO:0000313" key="6">
    <source>
        <dbReference type="EMBL" id="EDN9629845.1"/>
    </source>
</evidence>
<evidence type="ECO:0000313" key="23">
    <source>
        <dbReference type="Proteomes" id="UP000840197"/>
    </source>
</evidence>
<evidence type="ECO:0000313" key="5">
    <source>
        <dbReference type="EMBL" id="ECY9784442.1"/>
    </source>
</evidence>
<reference evidence="23 24" key="2">
    <citation type="journal article" date="2018" name="Genome Biol.">
        <title>SKESA: strategic k-mer extension for scrupulous assemblies.</title>
        <authorList>
            <person name="Souvorov A."/>
            <person name="Agarwala R."/>
            <person name="Lipman D.J."/>
        </authorList>
    </citation>
    <scope>NUCLEOTIDE SEQUENCE [LARGE SCALE GENOMIC DNA]</scope>
    <source>
        <strain evidence="8 23">CFIAFB20130012</strain>
        <strain evidence="7 24">CFIAFB20160079</strain>
    </source>
</reference>
<dbReference type="EMBL" id="AANDQG010000004">
    <property type="protein sequence ID" value="EDN9629845.1"/>
    <property type="molecule type" value="Genomic_DNA"/>
</dbReference>
<reference evidence="7" key="8">
    <citation type="submission" date="2020-01" db="EMBL/GenBank/DDBJ databases">
        <authorList>
            <consortium name="NCBI Pathogen Detection Project"/>
        </authorList>
    </citation>
    <scope>NUCLEOTIDE SEQUENCE</scope>
    <source>
        <strain evidence="8">CFIAFB20130012</strain>
        <strain evidence="7">CFIAFB20160079</strain>
    </source>
</reference>
<organism evidence="4 20">
    <name type="scientific">Listeria monocytogenes</name>
    <dbReference type="NCBI Taxonomy" id="1639"/>
    <lineage>
        <taxon>Bacteria</taxon>
        <taxon>Bacillati</taxon>
        <taxon>Bacillota</taxon>
        <taxon>Bacilli</taxon>
        <taxon>Bacillales</taxon>
        <taxon>Listeriaceae</taxon>
        <taxon>Listeria</taxon>
    </lineage>
</organism>
<evidence type="ECO:0000313" key="16">
    <source>
        <dbReference type="Proteomes" id="UP000365297"/>
    </source>
</evidence>
<evidence type="ECO:0000313" key="21">
    <source>
        <dbReference type="Proteomes" id="UP000528151"/>
    </source>
</evidence>
<evidence type="ECO:0000313" key="4">
    <source>
        <dbReference type="EMBL" id="EAH4243009.1"/>
    </source>
</evidence>
<evidence type="ECO:0000313" key="8">
    <source>
        <dbReference type="EMBL" id="HAB8399831.1"/>
    </source>
</evidence>
<dbReference type="Proteomes" id="UP000272537">
    <property type="component" value="Unassembled WGS sequence"/>
</dbReference>
<evidence type="ECO:0000313" key="7">
    <source>
        <dbReference type="EMBL" id="HAB7364490.1"/>
    </source>
</evidence>
<reference evidence="4 20" key="4">
    <citation type="submission" date="2019-04" db="EMBL/GenBank/DDBJ databases">
        <authorList>
            <consortium name="GenomeTrakr: Next Generation Sequencing Network for Food Pathogen Tracability"/>
        </authorList>
    </citation>
    <scope>NUCLEOTIDE SEQUENCE [LARGE SCALE GENOMIC DNA]</scope>
    <source>
        <strain evidence="2 21">CFSAN063727</strain>
        <strain evidence="1 16">FDA00007096</strain>
        <strain evidence="10 13">FDA00013213</strain>
        <strain evidence="4 20">LS1344</strain>
    </source>
</reference>
<evidence type="ECO:0000313" key="22">
    <source>
        <dbReference type="Proteomes" id="UP000548278"/>
    </source>
</evidence>
<dbReference type="Proteomes" id="UP000840197">
    <property type="component" value="Unassembled WGS sequence"/>
</dbReference>
<dbReference type="Proteomes" id="UP000460224">
    <property type="component" value="Unassembled WGS sequence"/>
</dbReference>
<dbReference type="EMBL" id="DAAHUJ010000004">
    <property type="protein sequence ID" value="HAB7364490.1"/>
    <property type="molecule type" value="Genomic_DNA"/>
</dbReference>
<dbReference type="EMBL" id="DAAIHR010000028">
    <property type="protein sequence ID" value="HAB8399831.1"/>
    <property type="molecule type" value="Genomic_DNA"/>
</dbReference>
<dbReference type="Proteomes" id="UP000548278">
    <property type="component" value="Unassembled WGS sequence"/>
</dbReference>
<dbReference type="Proteomes" id="UP000285054">
    <property type="component" value="Unassembled WGS sequence"/>
</dbReference>
<evidence type="ECO:0000313" key="24">
    <source>
        <dbReference type="Proteomes" id="UP000845014"/>
    </source>
</evidence>
<accession>A0A5Y8SGA9</accession>
<evidence type="ECO:0000313" key="11">
    <source>
        <dbReference type="EMBL" id="RJZ21486.1"/>
    </source>
</evidence>
<evidence type="ECO:0000313" key="2">
    <source>
        <dbReference type="EMBL" id="EAG4461514.1"/>
    </source>
</evidence>
<proteinExistence type="predicted"/>
<dbReference type="EMBL" id="RCRQ01000002">
    <property type="protein sequence ID" value="MCO37748.1"/>
    <property type="molecule type" value="Genomic_DNA"/>
</dbReference>
<comment type="caution">
    <text evidence="4">The sequence shown here is derived from an EMBL/GenBank/DDBJ whole genome shotgun (WGS) entry which is preliminary data.</text>
</comment>
<name>A0A5Y8SGA9_LISMN</name>
<reference evidence="9 18" key="3">
    <citation type="submission" date="2018-04" db="EMBL/GenBank/DDBJ databases">
        <title>Genome Analysis of a Prevalent Clone of Listeria monocytogenes Sequence Type 87 in China.</title>
        <authorList>
            <person name="Wang Y."/>
        </authorList>
    </citation>
    <scope>NUCLEOTIDE SEQUENCE [LARGE SCALE GENOMIC DNA]</scope>
    <source>
        <strain evidence="9 18">ICDC_LM1523</strain>
    </source>
</reference>
<protein>
    <submittedName>
        <fullName evidence="4">Uncharacterized protein</fullName>
    </submittedName>
</protein>
<evidence type="ECO:0000313" key="15">
    <source>
        <dbReference type="Proteomes" id="UP000285054"/>
    </source>
</evidence>
<reference evidence="3 22" key="5">
    <citation type="submission" date="2019-04" db="EMBL/GenBank/DDBJ databases">
        <authorList>
            <consortium name="GenomeTrakr network: Whole genome sequencing for foodborne pathogen traceback"/>
        </authorList>
    </citation>
    <scope>NUCLEOTIDE SEQUENCE [LARGE SCALE GENOMIC DNA]</scope>
    <source>
        <strain evidence="3 22">CFSAN004300</strain>
    </source>
</reference>
<evidence type="ECO:0000313" key="12">
    <source>
        <dbReference type="EMBL" id="RKA09324.1"/>
    </source>
</evidence>
<gene>
    <name evidence="3" type="ORF">AB917_01805</name>
    <name evidence="1" type="ORF">ARY78_13205</name>
    <name evidence="2" type="ORF">CA369_04365</name>
    <name evidence="9" type="ORF">DCK61_14520</name>
    <name evidence="10" type="ORF">DOV25_04715</name>
    <name evidence="11" type="ORF">DYZ50_01947</name>
    <name evidence="12" type="ORF">DYZ80_00967</name>
    <name evidence="4" type="ORF">E5F58_13535</name>
    <name evidence="5" type="ORF">F6515_15810</name>
    <name evidence="6" type="ORF">GI230_09575</name>
    <name evidence="7" type="ORF">GYO01_10240</name>
    <name evidence="8" type="ORF">GYR60_15070</name>
</gene>
<dbReference type="EMBL" id="QDAY01000006">
    <property type="protein sequence ID" value="KAA9447517.1"/>
    <property type="molecule type" value="Genomic_DNA"/>
</dbReference>
<dbReference type="KEGG" id="lmok:CQ02_00445"/>
<dbReference type="Proteomes" id="UP000527632">
    <property type="component" value="Unassembled WGS sequence"/>
</dbReference>
<dbReference type="EMBL" id="AABDGJ010000001">
    <property type="protein sequence ID" value="EAG6989331.1"/>
    <property type="molecule type" value="Genomic_DNA"/>
</dbReference>
<evidence type="ECO:0000313" key="13">
    <source>
        <dbReference type="Proteomes" id="UP000269407"/>
    </source>
</evidence>
<dbReference type="Proteomes" id="UP000458487">
    <property type="component" value="Unassembled WGS sequence"/>
</dbReference>
<evidence type="ECO:0000313" key="17">
    <source>
        <dbReference type="Proteomes" id="UP000458487"/>
    </source>
</evidence>
<dbReference type="EMBL" id="QXKO01000004">
    <property type="protein sequence ID" value="RJZ21486.1"/>
    <property type="molecule type" value="Genomic_DNA"/>
</dbReference>
<dbReference type="Proteomes" id="UP000269407">
    <property type="component" value="Unassembled WGS sequence"/>
</dbReference>
<dbReference type="Proteomes" id="UP000365297">
    <property type="component" value="Unassembled WGS sequence"/>
</dbReference>
<evidence type="ECO:0000313" key="18">
    <source>
        <dbReference type="Proteomes" id="UP000460224"/>
    </source>
</evidence>
<sequence length="97" mass="10206">MTVTSNINSELADGFQGYTDVRKITVNSTVDVGVSGSLTAVLGQVGSSFGLPGAIGGLGVGLVLDTILSLNGTKDTWKNSINEKMQDLEDWFRVEAK</sequence>
<dbReference type="EMBL" id="AAAIXK010000008">
    <property type="protein sequence ID" value="EAC5551389.1"/>
    <property type="molecule type" value="Genomic_DNA"/>
</dbReference>
<dbReference type="EMBL" id="AABGUK010000006">
    <property type="protein sequence ID" value="EAH4243009.1"/>
    <property type="molecule type" value="Genomic_DNA"/>
</dbReference>
<reference evidence="14 15" key="1">
    <citation type="journal article" date="2018" name="BMC Genomics">
        <title>Genes significantly associated with lineage II food isolates of Listeria monocytogenes.</title>
        <authorList>
            <person name="Pirone-Davies C."/>
            <person name="Chen Y."/>
            <person name="Pightling A."/>
            <person name="Ryan G."/>
            <person name="Wang Y."/>
            <person name="Yao K."/>
            <person name="Hoffmann M."/>
            <person name="Allard M.W."/>
        </authorList>
    </citation>
    <scope>NUCLEOTIDE SEQUENCE [LARGE SCALE GENOMIC DNA]</scope>
    <source>
        <strain evidence="11 15">PNUSAL000190</strain>
        <strain evidence="12 14">PNUSAL000550</strain>
    </source>
</reference>
<evidence type="ECO:0000313" key="10">
    <source>
        <dbReference type="EMBL" id="MCO37748.1"/>
    </source>
</evidence>
<evidence type="ECO:0000313" key="14">
    <source>
        <dbReference type="Proteomes" id="UP000272537"/>
    </source>
</evidence>
<dbReference type="EMBL" id="AABBZO010000004">
    <property type="protein sequence ID" value="EAG4461514.1"/>
    <property type="molecule type" value="Genomic_DNA"/>
</dbReference>
<evidence type="ECO:0000313" key="9">
    <source>
        <dbReference type="EMBL" id="KAA9447517.1"/>
    </source>
</evidence>
<reference evidence="6 17" key="7">
    <citation type="submission" date="2019-11" db="EMBL/GenBank/DDBJ databases">
        <authorList>
            <person name="Ashton P.M."/>
            <person name="Dallman T."/>
            <person name="Nair S."/>
            <person name="De Pinna E."/>
            <person name="Peters T."/>
            <person name="Grant K."/>
        </authorList>
    </citation>
    <scope>NUCLEOTIDE SEQUENCE [LARGE SCALE GENOMIC DNA]</scope>
    <source>
        <strain evidence="6 17">833351</strain>
    </source>
</reference>
<dbReference type="EMBL" id="AALGDA010000112">
    <property type="protein sequence ID" value="ECY9784442.1"/>
    <property type="molecule type" value="Genomic_DNA"/>
</dbReference>
<dbReference type="RefSeq" id="WP_003728380.1">
    <property type="nucleotide sequence ID" value="NC_021825.2"/>
</dbReference>
<evidence type="ECO:0000313" key="1">
    <source>
        <dbReference type="EMBL" id="EAC5551389.1"/>
    </source>
</evidence>
<dbReference type="EMBL" id="QXLS01000002">
    <property type="protein sequence ID" value="RKA09324.1"/>
    <property type="molecule type" value="Genomic_DNA"/>
</dbReference>
<dbReference type="Proteomes" id="UP000489121">
    <property type="component" value="Unassembled WGS sequence"/>
</dbReference>
<evidence type="ECO:0000313" key="3">
    <source>
        <dbReference type="EMBL" id="EAG6989331.1"/>
    </source>
</evidence>
<dbReference type="Proteomes" id="UP000845014">
    <property type="component" value="Unassembled WGS sequence"/>
</dbReference>
<reference evidence="5 19" key="6">
    <citation type="submission" date="2019-09" db="EMBL/GenBank/DDBJ databases">
        <authorList>
            <consortium name="PulseNet: The National Subtyping Network for Foodborne Disease Surveillance"/>
            <person name="Tarr C.L."/>
            <person name="Trees E."/>
            <person name="Katz L.S."/>
            <person name="Carleton-Romer H.A."/>
            <person name="Stroika S."/>
            <person name="Kucerova Z."/>
            <person name="Roache K.F."/>
            <person name="Sabol A.L."/>
            <person name="Besser J."/>
            <person name="Gerner-Smidt P."/>
        </authorList>
    </citation>
    <scope>NUCLEOTIDE SEQUENCE [LARGE SCALE GENOMIC DNA]</scope>
    <source>
        <strain evidence="5 19">PNUSAL005692</strain>
    </source>
</reference>
<evidence type="ECO:0000313" key="19">
    <source>
        <dbReference type="Proteomes" id="UP000489121"/>
    </source>
</evidence>
<evidence type="ECO:0000313" key="20">
    <source>
        <dbReference type="Proteomes" id="UP000527632"/>
    </source>
</evidence>